<name>A0AAW5EDK5_9BACI</name>
<dbReference type="SUPFAM" id="SSF55816">
    <property type="entry name" value="5'-nucleotidase (syn. UDP-sugar hydrolase), C-terminal domain"/>
    <property type="match status" value="1"/>
</dbReference>
<comment type="subcellular location">
    <subcellularLocation>
        <location evidence="4">Cell envelope</location>
    </subcellularLocation>
</comment>
<evidence type="ECO:0000256" key="3">
    <source>
        <dbReference type="ARBA" id="ARBA00001968"/>
    </source>
</evidence>
<keyword evidence="15" id="KW-1185">Reference proteome</keyword>
<comment type="catalytic activity">
    <reaction evidence="2">
        <text>a nucleoside 2',3'-cyclic phosphate + H2O = a nucleoside 3'-phosphate + H(+)</text>
        <dbReference type="Rhea" id="RHEA:19621"/>
        <dbReference type="ChEBI" id="CHEBI:15377"/>
        <dbReference type="ChEBI" id="CHEBI:15378"/>
        <dbReference type="ChEBI" id="CHEBI:66949"/>
        <dbReference type="ChEBI" id="CHEBI:66954"/>
        <dbReference type="EC" id="3.1.4.16"/>
    </reaction>
</comment>
<evidence type="ECO:0000313" key="14">
    <source>
        <dbReference type="EMBL" id="MCH1627805.1"/>
    </source>
</evidence>
<keyword evidence="10" id="KW-0511">Multifunctional enzyme</keyword>
<evidence type="ECO:0000259" key="12">
    <source>
        <dbReference type="Pfam" id="PF00149"/>
    </source>
</evidence>
<dbReference type="InterPro" id="IPR008334">
    <property type="entry name" value="5'-Nucleotdase_C"/>
</dbReference>
<dbReference type="InterPro" id="IPR041827">
    <property type="entry name" value="CpdB_N"/>
</dbReference>
<evidence type="ECO:0000256" key="10">
    <source>
        <dbReference type="ARBA" id="ARBA00023268"/>
    </source>
</evidence>
<keyword evidence="8 11" id="KW-0547">Nucleotide-binding</keyword>
<dbReference type="PANTHER" id="PTHR11575:SF6">
    <property type="entry name" value="2',3'-CYCLIC-NUCLEOTIDE 2'-PHOSPHODIESTERASE_3'-NUCLEOTIDASE"/>
    <property type="match status" value="1"/>
</dbReference>
<dbReference type="Gene3D" id="3.90.780.10">
    <property type="entry name" value="5'-Nucleotidase, C-terminal domain"/>
    <property type="match status" value="1"/>
</dbReference>
<dbReference type="Pfam" id="PF02872">
    <property type="entry name" value="5_nucleotid_C"/>
    <property type="match status" value="1"/>
</dbReference>
<evidence type="ECO:0000256" key="4">
    <source>
        <dbReference type="ARBA" id="ARBA00004196"/>
    </source>
</evidence>
<evidence type="ECO:0000313" key="15">
    <source>
        <dbReference type="Proteomes" id="UP001431131"/>
    </source>
</evidence>
<dbReference type="GO" id="GO:0030288">
    <property type="term" value="C:outer membrane-bounded periplasmic space"/>
    <property type="evidence" value="ECO:0007669"/>
    <property type="project" value="TreeGrafter"/>
</dbReference>
<comment type="cofactor">
    <cofactor evidence="3">
        <name>a divalent metal cation</name>
        <dbReference type="ChEBI" id="CHEBI:60240"/>
    </cofactor>
</comment>
<keyword evidence="9 11" id="KW-0378">Hydrolase</keyword>
<comment type="caution">
    <text evidence="14">The sequence shown here is derived from an EMBL/GenBank/DDBJ whole genome shotgun (WGS) entry which is preliminary data.</text>
</comment>
<dbReference type="GO" id="GO:0009166">
    <property type="term" value="P:nucleotide catabolic process"/>
    <property type="evidence" value="ECO:0007669"/>
    <property type="project" value="InterPro"/>
</dbReference>
<evidence type="ECO:0000256" key="7">
    <source>
        <dbReference type="ARBA" id="ARBA00022729"/>
    </source>
</evidence>
<dbReference type="EMBL" id="JAKTTI010000056">
    <property type="protein sequence ID" value="MCH1627805.1"/>
    <property type="molecule type" value="Genomic_DNA"/>
</dbReference>
<evidence type="ECO:0000256" key="6">
    <source>
        <dbReference type="ARBA" id="ARBA00022723"/>
    </source>
</evidence>
<proteinExistence type="inferred from homology"/>
<dbReference type="PANTHER" id="PTHR11575">
    <property type="entry name" value="5'-NUCLEOTIDASE-RELATED"/>
    <property type="match status" value="1"/>
</dbReference>
<dbReference type="InterPro" id="IPR036907">
    <property type="entry name" value="5'-Nucleotdase_C_sf"/>
</dbReference>
<dbReference type="Proteomes" id="UP001431131">
    <property type="component" value="Unassembled WGS sequence"/>
</dbReference>
<dbReference type="SUPFAM" id="SSF56300">
    <property type="entry name" value="Metallo-dependent phosphatases"/>
    <property type="match status" value="1"/>
</dbReference>
<dbReference type="Gene3D" id="3.60.21.10">
    <property type="match status" value="1"/>
</dbReference>
<dbReference type="CDD" id="cd07410">
    <property type="entry name" value="MPP_CpdB_N"/>
    <property type="match status" value="1"/>
</dbReference>
<reference evidence="14" key="1">
    <citation type="submission" date="2022-02" db="EMBL/GenBank/DDBJ databases">
        <title>Fredinandcohnia quinoae sp. nov. isolated from Chenopodium quinoa seeds.</title>
        <authorList>
            <person name="Saati-Santamaria Z."/>
            <person name="Flores-Felix J.D."/>
            <person name="Igual J.M."/>
            <person name="Velazquez E."/>
            <person name="Garcia-Fraile P."/>
            <person name="Martinez-Molina E."/>
        </authorList>
    </citation>
    <scope>NUCLEOTIDE SEQUENCE</scope>
    <source>
        <strain evidence="14">SECRCQ15</strain>
    </source>
</reference>
<evidence type="ECO:0000256" key="9">
    <source>
        <dbReference type="ARBA" id="ARBA00022801"/>
    </source>
</evidence>
<dbReference type="GO" id="GO:0000166">
    <property type="term" value="F:nucleotide binding"/>
    <property type="evidence" value="ECO:0007669"/>
    <property type="project" value="UniProtKB-KW"/>
</dbReference>
<comment type="catalytic activity">
    <reaction evidence="1">
        <text>a ribonucleoside 3'-phosphate + H2O = a ribonucleoside + phosphate</text>
        <dbReference type="Rhea" id="RHEA:10144"/>
        <dbReference type="ChEBI" id="CHEBI:13197"/>
        <dbReference type="ChEBI" id="CHEBI:15377"/>
        <dbReference type="ChEBI" id="CHEBI:18254"/>
        <dbReference type="ChEBI" id="CHEBI:43474"/>
        <dbReference type="EC" id="3.1.3.6"/>
    </reaction>
</comment>
<dbReference type="PROSITE" id="PS00786">
    <property type="entry name" value="5_NUCLEOTIDASE_2"/>
    <property type="match status" value="1"/>
</dbReference>
<evidence type="ECO:0000259" key="13">
    <source>
        <dbReference type="Pfam" id="PF02872"/>
    </source>
</evidence>
<dbReference type="RefSeq" id="WP_240257724.1">
    <property type="nucleotide sequence ID" value="NZ_JAKTTI010000056.1"/>
</dbReference>
<dbReference type="InterPro" id="IPR006146">
    <property type="entry name" value="5'-Nucleotdase_CS"/>
</dbReference>
<feature type="domain" description="5'-Nucleotidase C-terminal" evidence="13">
    <location>
        <begin position="315"/>
        <end position="485"/>
    </location>
</feature>
<dbReference type="InterPro" id="IPR006179">
    <property type="entry name" value="5_nucleotidase/apyrase"/>
</dbReference>
<dbReference type="InterPro" id="IPR004843">
    <property type="entry name" value="Calcineurin-like_PHP"/>
</dbReference>
<protein>
    <submittedName>
        <fullName evidence="14">Bifunctional metallophosphatase/5'-nucleotidase</fullName>
    </submittedName>
</protein>
<evidence type="ECO:0000256" key="2">
    <source>
        <dbReference type="ARBA" id="ARBA00001730"/>
    </source>
</evidence>
<evidence type="ECO:0000256" key="1">
    <source>
        <dbReference type="ARBA" id="ARBA00000527"/>
    </source>
</evidence>
<accession>A0AAW5EDK5</accession>
<feature type="domain" description="Calcineurin-like phosphoesterase" evidence="12">
    <location>
        <begin position="7"/>
        <end position="240"/>
    </location>
</feature>
<dbReference type="PRINTS" id="PR01607">
    <property type="entry name" value="APYRASEFAMLY"/>
</dbReference>
<dbReference type="GO" id="GO:0046872">
    <property type="term" value="F:metal ion binding"/>
    <property type="evidence" value="ECO:0007669"/>
    <property type="project" value="UniProtKB-KW"/>
</dbReference>
<dbReference type="GO" id="GO:0008663">
    <property type="term" value="F:2',3'-cyclic-nucleotide 2'-phosphodiesterase activity"/>
    <property type="evidence" value="ECO:0007669"/>
    <property type="project" value="UniProtKB-EC"/>
</dbReference>
<evidence type="ECO:0000256" key="11">
    <source>
        <dbReference type="RuleBase" id="RU362119"/>
    </source>
</evidence>
<keyword evidence="6" id="KW-0479">Metal-binding</keyword>
<sequence length="523" mass="59573">MNIKRKLKIIMTSDMHGNVLPINYGNNEKQDLGLAKISTLIKNERKENDATIVIDNGDLIQGTPLTYHYVKYMNSLENPMIKILNTLHYDAAVLGNHEFNYGMDVLQSAVEQSNFPWLSGNILDVKDGEPYFGKPYIIKLVDDIKIAILGMTTHYIPNWENPVHIEGLRFEDALETTKKWAGQIREIEKPDIFIVAYHGGFERDLVTGEETEKQTGENQAYQICQQVEGIDVLLTGHQHRSLQGIVNGVAIVQPSFNGQVLGKITLILSKENEKWIIDEKRPELLNVRGIEPDSQVLELVREYEAETQKWLDKPIGKIEGDMTISDPMKIRLADNPLIEFINKVQMEAAGVDISNTALFNNISTGFCSNITMRDIVSNYIYPNILHVIRILGSDIKAALERSAGYFSLNDVGQVVVSQNFVEPKPQHYNYDMWEGIEYIIDIRKPVGGRVITLNYHGKPLDMDKEYDVVMNNYRAGGGGEYTMYQKKPLIKEIQIDMSELLASYILERKTIRATVNHNWKVIW</sequence>
<evidence type="ECO:0000256" key="8">
    <source>
        <dbReference type="ARBA" id="ARBA00022741"/>
    </source>
</evidence>
<organism evidence="14 15">
    <name type="scientific">Fredinandcohnia quinoae</name>
    <dbReference type="NCBI Taxonomy" id="2918902"/>
    <lineage>
        <taxon>Bacteria</taxon>
        <taxon>Bacillati</taxon>
        <taxon>Bacillota</taxon>
        <taxon>Bacilli</taxon>
        <taxon>Bacillales</taxon>
        <taxon>Bacillaceae</taxon>
        <taxon>Fredinandcohnia</taxon>
    </lineage>
</organism>
<comment type="similarity">
    <text evidence="5 11">Belongs to the 5'-nucleotidase family.</text>
</comment>
<dbReference type="GO" id="GO:0008254">
    <property type="term" value="F:3'-nucleotidase activity"/>
    <property type="evidence" value="ECO:0007669"/>
    <property type="project" value="UniProtKB-EC"/>
</dbReference>
<dbReference type="Pfam" id="PF00149">
    <property type="entry name" value="Metallophos"/>
    <property type="match status" value="1"/>
</dbReference>
<evidence type="ECO:0000256" key="5">
    <source>
        <dbReference type="ARBA" id="ARBA00006654"/>
    </source>
</evidence>
<dbReference type="AlphaFoldDB" id="A0AAW5EDK5"/>
<keyword evidence="7" id="KW-0732">Signal</keyword>
<dbReference type="InterPro" id="IPR029052">
    <property type="entry name" value="Metallo-depent_PP-like"/>
</dbReference>
<gene>
    <name evidence="14" type="ORF">MJG50_20935</name>
</gene>